<evidence type="ECO:0000313" key="4">
    <source>
        <dbReference type="EMBL" id="APX12898.1"/>
    </source>
</evidence>
<evidence type="ECO:0000256" key="2">
    <source>
        <dbReference type="PROSITE-ProRule" id="PRU00335"/>
    </source>
</evidence>
<dbReference type="Pfam" id="PF00440">
    <property type="entry name" value="TetR_N"/>
    <property type="match status" value="1"/>
</dbReference>
<reference evidence="4 5" key="1">
    <citation type="submission" date="2017-01" db="EMBL/GenBank/DDBJ databases">
        <title>Complete genome of Tateyamaria omphalii DOK1-4 isolated from seawater in Dokdo.</title>
        <authorList>
            <person name="Kim J.H."/>
            <person name="Chi W.-J."/>
        </authorList>
    </citation>
    <scope>NUCLEOTIDE SEQUENCE [LARGE SCALE GENOMIC DNA]</scope>
    <source>
        <strain evidence="4 5">DOK1-4</strain>
    </source>
</reference>
<dbReference type="Proteomes" id="UP000186336">
    <property type="component" value="Chromosome"/>
</dbReference>
<dbReference type="PANTHER" id="PTHR30055:SF239">
    <property type="entry name" value="TRANSCRIPTIONAL REGULATORY PROTEIN"/>
    <property type="match status" value="1"/>
</dbReference>
<dbReference type="AlphaFoldDB" id="A0A1P8MY13"/>
<accession>A0A1P8MY13</accession>
<gene>
    <name evidence="4" type="ORF">BWR18_15300</name>
</gene>
<dbReference type="SUPFAM" id="SSF46689">
    <property type="entry name" value="Homeodomain-like"/>
    <property type="match status" value="1"/>
</dbReference>
<dbReference type="Gene3D" id="1.10.357.10">
    <property type="entry name" value="Tetracycline Repressor, domain 2"/>
    <property type="match status" value="1"/>
</dbReference>
<keyword evidence="5" id="KW-1185">Reference proteome</keyword>
<evidence type="ECO:0000256" key="1">
    <source>
        <dbReference type="ARBA" id="ARBA00023125"/>
    </source>
</evidence>
<name>A0A1P8MY13_9RHOB</name>
<dbReference type="InterPro" id="IPR050109">
    <property type="entry name" value="HTH-type_TetR-like_transc_reg"/>
</dbReference>
<feature type="domain" description="HTH tetR-type" evidence="3">
    <location>
        <begin position="21"/>
        <end position="81"/>
    </location>
</feature>
<dbReference type="KEGG" id="tom:BWR18_15300"/>
<dbReference type="InterPro" id="IPR001647">
    <property type="entry name" value="HTH_TetR"/>
</dbReference>
<evidence type="ECO:0000259" key="3">
    <source>
        <dbReference type="PROSITE" id="PS50977"/>
    </source>
</evidence>
<evidence type="ECO:0000313" key="5">
    <source>
        <dbReference type="Proteomes" id="UP000186336"/>
    </source>
</evidence>
<sequence>MSDPILHRDDPAKDPLIGNVKVTRQDWLNAALSVLKSGGVEAVKVADLASGMNVSRSSFYWYFNGRTDLLDALLDHWERTNTAAMVAQANAPARTITEACCNIFRCNINTALFDNRLDFAIRDWARRAPRVNAVLKAGDEARLEALTHMFLRFEYPQLEATARARVIYYMQLGYDDANLGETLDDRLAMVPGYLVAFTGRVPTAAEIQSFASYARDVTDADRSS</sequence>
<dbReference type="PROSITE" id="PS50977">
    <property type="entry name" value="HTH_TETR_2"/>
    <property type="match status" value="1"/>
</dbReference>
<dbReference type="InterPro" id="IPR009057">
    <property type="entry name" value="Homeodomain-like_sf"/>
</dbReference>
<dbReference type="STRING" id="299262.BWR18_15300"/>
<protein>
    <submittedName>
        <fullName evidence="4">TetR family transcriptional regulator</fullName>
    </submittedName>
</protein>
<organism evidence="4 5">
    <name type="scientific">Tateyamaria omphalii</name>
    <dbReference type="NCBI Taxonomy" id="299262"/>
    <lineage>
        <taxon>Bacteria</taxon>
        <taxon>Pseudomonadati</taxon>
        <taxon>Pseudomonadota</taxon>
        <taxon>Alphaproteobacteria</taxon>
        <taxon>Rhodobacterales</taxon>
        <taxon>Roseobacteraceae</taxon>
        <taxon>Tateyamaria</taxon>
    </lineage>
</organism>
<dbReference type="GO" id="GO:0000976">
    <property type="term" value="F:transcription cis-regulatory region binding"/>
    <property type="evidence" value="ECO:0007669"/>
    <property type="project" value="TreeGrafter"/>
</dbReference>
<dbReference type="PANTHER" id="PTHR30055">
    <property type="entry name" value="HTH-TYPE TRANSCRIPTIONAL REGULATOR RUTR"/>
    <property type="match status" value="1"/>
</dbReference>
<proteinExistence type="predicted"/>
<feature type="DNA-binding region" description="H-T-H motif" evidence="2">
    <location>
        <begin position="44"/>
        <end position="63"/>
    </location>
</feature>
<keyword evidence="1 2" id="KW-0238">DNA-binding</keyword>
<dbReference type="GO" id="GO:0003700">
    <property type="term" value="F:DNA-binding transcription factor activity"/>
    <property type="evidence" value="ECO:0007669"/>
    <property type="project" value="TreeGrafter"/>
</dbReference>
<dbReference type="EMBL" id="CP019312">
    <property type="protein sequence ID" value="APX12898.1"/>
    <property type="molecule type" value="Genomic_DNA"/>
</dbReference>